<dbReference type="GO" id="GO:0000978">
    <property type="term" value="F:RNA polymerase II cis-regulatory region sequence-specific DNA binding"/>
    <property type="evidence" value="ECO:0007669"/>
    <property type="project" value="TreeGrafter"/>
</dbReference>
<keyword evidence="6" id="KW-0238">DNA-binding</keyword>
<organism evidence="11 12">
    <name type="scientific">Tripterygium wilfordii</name>
    <name type="common">Thunder God vine</name>
    <dbReference type="NCBI Taxonomy" id="458696"/>
    <lineage>
        <taxon>Eukaryota</taxon>
        <taxon>Viridiplantae</taxon>
        <taxon>Streptophyta</taxon>
        <taxon>Embryophyta</taxon>
        <taxon>Tracheophyta</taxon>
        <taxon>Spermatophyta</taxon>
        <taxon>Magnoliopsida</taxon>
        <taxon>eudicotyledons</taxon>
        <taxon>Gunneridae</taxon>
        <taxon>Pentapetalae</taxon>
        <taxon>rosids</taxon>
        <taxon>fabids</taxon>
        <taxon>Celastrales</taxon>
        <taxon>Celastraceae</taxon>
        <taxon>Tripterygium</taxon>
    </lineage>
</organism>
<accession>A0A7J7DNG9</accession>
<protein>
    <submittedName>
        <fullName evidence="11">Heat stress transcription factor A-2d-like</fullName>
    </submittedName>
</protein>
<dbReference type="PANTHER" id="PTHR10015:SF337">
    <property type="entry name" value="HEAT STRESS TRANSCRIPTION FACTOR A-3"/>
    <property type="match status" value="1"/>
</dbReference>
<comment type="caution">
    <text evidence="11">The sequence shown here is derived from an EMBL/GenBank/DDBJ whole genome shotgun (WGS) entry which is preliminary data.</text>
</comment>
<comment type="subcellular location">
    <subcellularLocation>
        <location evidence="1">Nucleus</location>
    </subcellularLocation>
</comment>
<keyword evidence="5" id="KW-0346">Stress response</keyword>
<evidence type="ECO:0000256" key="7">
    <source>
        <dbReference type="ARBA" id="ARBA00023163"/>
    </source>
</evidence>
<dbReference type="GO" id="GO:0005634">
    <property type="term" value="C:nucleus"/>
    <property type="evidence" value="ECO:0007669"/>
    <property type="project" value="UniProtKB-SubCell"/>
</dbReference>
<dbReference type="InParanoid" id="A0A7J7DNG9"/>
<dbReference type="FunFam" id="1.10.10.10:FF:000037">
    <property type="entry name" value="Heat stress transcription factor B-4"/>
    <property type="match status" value="1"/>
</dbReference>
<evidence type="ECO:0000256" key="9">
    <source>
        <dbReference type="RuleBase" id="RU004020"/>
    </source>
</evidence>
<evidence type="ECO:0000256" key="5">
    <source>
        <dbReference type="ARBA" id="ARBA00023016"/>
    </source>
</evidence>
<reference evidence="11 12" key="1">
    <citation type="journal article" date="2020" name="Nat. Commun.">
        <title>Genome of Tripterygium wilfordii and identification of cytochrome P450 involved in triptolide biosynthesis.</title>
        <authorList>
            <person name="Tu L."/>
            <person name="Su P."/>
            <person name="Zhang Z."/>
            <person name="Gao L."/>
            <person name="Wang J."/>
            <person name="Hu T."/>
            <person name="Zhou J."/>
            <person name="Zhang Y."/>
            <person name="Zhao Y."/>
            <person name="Liu Y."/>
            <person name="Song Y."/>
            <person name="Tong Y."/>
            <person name="Lu Y."/>
            <person name="Yang J."/>
            <person name="Xu C."/>
            <person name="Jia M."/>
            <person name="Peters R.J."/>
            <person name="Huang L."/>
            <person name="Gao W."/>
        </authorList>
    </citation>
    <scope>NUCLEOTIDE SEQUENCE [LARGE SCALE GENOMIC DNA]</scope>
    <source>
        <strain evidence="12">cv. XIE 37</strain>
        <tissue evidence="11">Leaf</tissue>
    </source>
</reference>
<dbReference type="InterPro" id="IPR000232">
    <property type="entry name" value="HSF_DNA-bd"/>
</dbReference>
<sequence length="151" mass="16557">MNPGDKSPPKTAPFSSPPLTGSLFIDSTLMEFEAFATSPLGGERCPVTIGGAEENTEVPQPLECLQGNPIPRFLSKTFDLVEDRSLDPIISWGTTGESFVVWDSVEFARLVLPRNFKHNNFSSFVRQLNTYVGIAVTTQRRPVSGCCVICM</sequence>
<keyword evidence="8" id="KW-0539">Nucleus</keyword>
<evidence type="ECO:0000256" key="1">
    <source>
        <dbReference type="ARBA" id="ARBA00004123"/>
    </source>
</evidence>
<dbReference type="Gene3D" id="1.10.10.10">
    <property type="entry name" value="Winged helix-like DNA-binding domain superfamily/Winged helix DNA-binding domain"/>
    <property type="match status" value="1"/>
</dbReference>
<dbReference type="AlphaFoldDB" id="A0A7J7DNG9"/>
<dbReference type="PANTHER" id="PTHR10015">
    <property type="entry name" value="HEAT SHOCK TRANSCRIPTION FACTOR"/>
    <property type="match status" value="1"/>
</dbReference>
<keyword evidence="3" id="KW-0597">Phosphoprotein</keyword>
<keyword evidence="12" id="KW-1185">Reference proteome</keyword>
<evidence type="ECO:0000256" key="8">
    <source>
        <dbReference type="ARBA" id="ARBA00023242"/>
    </source>
</evidence>
<evidence type="ECO:0000313" key="12">
    <source>
        <dbReference type="Proteomes" id="UP000593562"/>
    </source>
</evidence>
<dbReference type="SUPFAM" id="SSF46785">
    <property type="entry name" value="Winged helix' DNA-binding domain"/>
    <property type="match status" value="1"/>
</dbReference>
<evidence type="ECO:0000256" key="4">
    <source>
        <dbReference type="ARBA" id="ARBA00023015"/>
    </source>
</evidence>
<comment type="subunit">
    <text evidence="2">Homotrimer.</text>
</comment>
<comment type="similarity">
    <text evidence="9">Belongs to the HSF family.</text>
</comment>
<evidence type="ECO:0000259" key="10">
    <source>
        <dbReference type="SMART" id="SM00415"/>
    </source>
</evidence>
<dbReference type="InterPro" id="IPR036390">
    <property type="entry name" value="WH_DNA-bd_sf"/>
</dbReference>
<keyword evidence="4" id="KW-0805">Transcription regulation</keyword>
<dbReference type="GO" id="GO:0003700">
    <property type="term" value="F:DNA-binding transcription factor activity"/>
    <property type="evidence" value="ECO:0007669"/>
    <property type="project" value="InterPro"/>
</dbReference>
<dbReference type="InterPro" id="IPR036388">
    <property type="entry name" value="WH-like_DNA-bd_sf"/>
</dbReference>
<dbReference type="GO" id="GO:0034605">
    <property type="term" value="P:cellular response to heat"/>
    <property type="evidence" value="ECO:0007669"/>
    <property type="project" value="TreeGrafter"/>
</dbReference>
<dbReference type="PRINTS" id="PR00056">
    <property type="entry name" value="HSFDOMAIN"/>
</dbReference>
<dbReference type="GO" id="GO:0006357">
    <property type="term" value="P:regulation of transcription by RNA polymerase II"/>
    <property type="evidence" value="ECO:0007669"/>
    <property type="project" value="TreeGrafter"/>
</dbReference>
<dbReference type="EMBL" id="JAAARO010000005">
    <property type="protein sequence ID" value="KAF5747829.1"/>
    <property type="molecule type" value="Genomic_DNA"/>
</dbReference>
<evidence type="ECO:0000256" key="2">
    <source>
        <dbReference type="ARBA" id="ARBA00011233"/>
    </source>
</evidence>
<evidence type="ECO:0000313" key="11">
    <source>
        <dbReference type="EMBL" id="KAF5747829.1"/>
    </source>
</evidence>
<name>A0A7J7DNG9_TRIWF</name>
<dbReference type="Pfam" id="PF00447">
    <property type="entry name" value="HSF_DNA-bind"/>
    <property type="match status" value="1"/>
</dbReference>
<feature type="domain" description="HSF-type DNA-binding" evidence="10">
    <location>
        <begin position="69"/>
        <end position="141"/>
    </location>
</feature>
<evidence type="ECO:0000256" key="3">
    <source>
        <dbReference type="ARBA" id="ARBA00022553"/>
    </source>
</evidence>
<keyword evidence="7" id="KW-0804">Transcription</keyword>
<proteinExistence type="inferred from homology"/>
<dbReference type="SMART" id="SM00415">
    <property type="entry name" value="HSF"/>
    <property type="match status" value="1"/>
</dbReference>
<gene>
    <name evidence="11" type="ORF">HS088_TW05G00556</name>
</gene>
<dbReference type="Proteomes" id="UP000593562">
    <property type="component" value="Unassembled WGS sequence"/>
</dbReference>
<evidence type="ECO:0000256" key="6">
    <source>
        <dbReference type="ARBA" id="ARBA00023125"/>
    </source>
</evidence>